<gene>
    <name evidence="1" type="ORF">MNBD_GAMMA02-396</name>
</gene>
<evidence type="ECO:0000313" key="1">
    <source>
        <dbReference type="EMBL" id="VAW44045.1"/>
    </source>
</evidence>
<reference evidence="1" key="1">
    <citation type="submission" date="2018-06" db="EMBL/GenBank/DDBJ databases">
        <authorList>
            <person name="Zhirakovskaya E."/>
        </authorList>
    </citation>
    <scope>NUCLEOTIDE SEQUENCE</scope>
</reference>
<dbReference type="EMBL" id="UOFA01000066">
    <property type="protein sequence ID" value="VAW44045.1"/>
    <property type="molecule type" value="Genomic_DNA"/>
</dbReference>
<dbReference type="PANTHER" id="PTHR38787">
    <property type="entry name" value="REGULATORY P DOMAIN-CONTAINING PROTEIN"/>
    <property type="match status" value="1"/>
</dbReference>
<protein>
    <recommendedName>
        <fullName evidence="2">Choice-of-anchor B family protein</fullName>
    </recommendedName>
</protein>
<feature type="non-terminal residue" evidence="1">
    <location>
        <position position="1"/>
    </location>
</feature>
<dbReference type="NCBIfam" id="TIGR04312">
    <property type="entry name" value="choice_anch_B"/>
    <property type="match status" value="1"/>
</dbReference>
<dbReference type="GO" id="GO:0005576">
    <property type="term" value="C:extracellular region"/>
    <property type="evidence" value="ECO:0007669"/>
    <property type="project" value="TreeGrafter"/>
</dbReference>
<name>A0A3B0VKG4_9ZZZZ</name>
<accession>A0A3B0VKG4</accession>
<organism evidence="1">
    <name type="scientific">hydrothermal vent metagenome</name>
    <dbReference type="NCBI Taxonomy" id="652676"/>
    <lineage>
        <taxon>unclassified sequences</taxon>
        <taxon>metagenomes</taxon>
        <taxon>ecological metagenomes</taxon>
    </lineage>
</organism>
<evidence type="ECO:0008006" key="2">
    <source>
        <dbReference type="Google" id="ProtNLM"/>
    </source>
</evidence>
<dbReference type="AlphaFoldDB" id="A0A3B0VKG4"/>
<proteinExistence type="predicted"/>
<sequence>GLHIVDIKAPLSPKYTGCFDSDGYTHDAQCLIYQGPDQDYRGQEICFASNEDTVTVVDVNNKTKLTQLSKKSYTGRQYTHQGWLSEDQRYFLIDDELDEWHDGVNTRTYVMDFKDLENPVNKGFYESDGAAIDHNQYVVGSHTYQANYSRGLRILELGDLSNAEMKEVAYFDTFPESDVTDFPGAWNVYPFFDNGLVIVSDINRGVFILKPNLPEVDLVYIDGFD</sequence>
<dbReference type="InterPro" id="IPR011048">
    <property type="entry name" value="Haem_d1_sf"/>
</dbReference>
<dbReference type="PANTHER" id="PTHR38787:SF3">
    <property type="entry name" value="REGULATORY P DOMAIN-CONTAINING PROTEIN"/>
    <property type="match status" value="1"/>
</dbReference>
<dbReference type="SUPFAM" id="SSF51004">
    <property type="entry name" value="C-terminal (heme d1) domain of cytochrome cd1-nitrite reductase"/>
    <property type="match status" value="1"/>
</dbReference>
<dbReference type="InterPro" id="IPR027589">
    <property type="entry name" value="Choice_anch_B"/>
</dbReference>